<dbReference type="InterPro" id="IPR027417">
    <property type="entry name" value="P-loop_NTPase"/>
</dbReference>
<dbReference type="RefSeq" id="WP_094037339.1">
    <property type="nucleotide sequence ID" value="NZ_CP022541.1"/>
</dbReference>
<keyword evidence="2" id="KW-1185">Reference proteome</keyword>
<evidence type="ECO:0000313" key="1">
    <source>
        <dbReference type="EMBL" id="ASP23211.1"/>
    </source>
</evidence>
<sequence length="304" mass="34261">MQSVTNPTVVFIAGEGRSGSTVLDRCIGTAEGVASFNEMHEIVHQYRRNRKRCSCGDLPQDCAFWREVFADEGLSTNLGELESGFERYDGSRNAIRLLLGFYGPEDRRRLRRYGDLTAGLYRRIAEVAGVSVIVDSSKNPSRALILKRYAGLEVWCLHLVRNPVAVAESWARAKSGMDDNLPTYERAATYTRWALKNLACEALRFAVPYKRMRFEAFTAAPRKGLSEIKAWVPALRGRGDGFESEQEVRFEPFHSLQGNPDRFESGLVEIRRSRSRPLADSGLSWFQRGLASRYGYGRSDDLSG</sequence>
<dbReference type="OrthoDB" id="7062607at2"/>
<dbReference type="EMBL" id="CP022541">
    <property type="protein sequence ID" value="ASP23211.1"/>
    <property type="molecule type" value="Genomic_DNA"/>
</dbReference>
<gene>
    <name evidence="1" type="ORF">ANTHELSMS3_04817</name>
</gene>
<dbReference type="AlphaFoldDB" id="A0A222EB61"/>
<dbReference type="KEGG" id="aht:ANTHELSMS3_04817"/>
<name>A0A222EB61_9RHOB</name>
<proteinExistence type="predicted"/>
<keyword evidence="1" id="KW-0614">Plasmid</keyword>
<dbReference type="SUPFAM" id="SSF52540">
    <property type="entry name" value="P-loop containing nucleoside triphosphate hydrolases"/>
    <property type="match status" value="1"/>
</dbReference>
<dbReference type="Gene3D" id="3.40.50.300">
    <property type="entry name" value="P-loop containing nucleotide triphosphate hydrolases"/>
    <property type="match status" value="1"/>
</dbReference>
<organism evidence="1 2">
    <name type="scientific">Antarctobacter heliothermus</name>
    <dbReference type="NCBI Taxonomy" id="74033"/>
    <lineage>
        <taxon>Bacteria</taxon>
        <taxon>Pseudomonadati</taxon>
        <taxon>Pseudomonadota</taxon>
        <taxon>Alphaproteobacteria</taxon>
        <taxon>Rhodobacterales</taxon>
        <taxon>Roseobacteraceae</taxon>
        <taxon>Antarctobacter</taxon>
    </lineage>
</organism>
<evidence type="ECO:0000313" key="2">
    <source>
        <dbReference type="Proteomes" id="UP000203589"/>
    </source>
</evidence>
<dbReference type="Proteomes" id="UP000203589">
    <property type="component" value="Plasmid pSMS3-1"/>
</dbReference>
<evidence type="ECO:0008006" key="3">
    <source>
        <dbReference type="Google" id="ProtNLM"/>
    </source>
</evidence>
<protein>
    <recommendedName>
        <fullName evidence="3">Sulfotransferase family protein</fullName>
    </recommendedName>
</protein>
<accession>A0A222EB61</accession>
<reference evidence="1 2" key="1">
    <citation type="submission" date="2017-07" db="EMBL/GenBank/DDBJ databases">
        <title>Genome Sequence of Antarctobacter heliothermus Strain SMS3 Isolated from a culture of the Diatom Skeletonema marinoi.</title>
        <authorList>
            <person name="Topel M."/>
            <person name="Pinder M.I.M."/>
            <person name="Johansson O.N."/>
            <person name="Kourtchenko O."/>
            <person name="Godhe A."/>
            <person name="Clarke A.K."/>
        </authorList>
    </citation>
    <scope>NUCLEOTIDE SEQUENCE [LARGE SCALE GENOMIC DNA]</scope>
    <source>
        <strain evidence="1 2">SMS3</strain>
        <plasmid evidence="2">Plasmid psms3-1</plasmid>
    </source>
</reference>
<geneLocation type="plasmid" evidence="2">
    <name>psms3-1</name>
</geneLocation>